<dbReference type="InterPro" id="IPR024344">
    <property type="entry name" value="MDMPI_metal-binding"/>
</dbReference>
<evidence type="ECO:0000313" key="3">
    <source>
        <dbReference type="Proteomes" id="UP001596137"/>
    </source>
</evidence>
<accession>A0ABW1NLX0</accession>
<dbReference type="NCBIfam" id="TIGR03086">
    <property type="entry name" value="TIGR03086 family metal-binding protein"/>
    <property type="match status" value="1"/>
</dbReference>
<evidence type="ECO:0000259" key="1">
    <source>
        <dbReference type="Pfam" id="PF11716"/>
    </source>
</evidence>
<sequence length="196" mass="21195">MDMSDGLKLMAEAHDYLRAVTRGVPEHRWGAPTPCAEWTTRQVLNHACLAQLAYVHAFEGPERRVNPFDPPDAFDAPPADALDEAIARLNAAWASLPSDAADAPTPFGRVPIWLAAGAPAMDAAVHAWDIARSTAQPLPLSDDLADRIIPVAEHLVPPMRDTLRLFAPALPSPATASPTTRLLHYLGRTPTWSPAH</sequence>
<proteinExistence type="predicted"/>
<dbReference type="Gene3D" id="1.20.120.450">
    <property type="entry name" value="dinb family like domain"/>
    <property type="match status" value="1"/>
</dbReference>
<dbReference type="Proteomes" id="UP001596137">
    <property type="component" value="Unassembled WGS sequence"/>
</dbReference>
<dbReference type="SUPFAM" id="SSF109854">
    <property type="entry name" value="DinB/YfiT-like putative metalloenzymes"/>
    <property type="match status" value="1"/>
</dbReference>
<protein>
    <submittedName>
        <fullName evidence="2">TIGR03086 family metal-binding protein</fullName>
    </submittedName>
</protein>
<dbReference type="Pfam" id="PF11716">
    <property type="entry name" value="MDMPI_N"/>
    <property type="match status" value="1"/>
</dbReference>
<organism evidence="2 3">
    <name type="scientific">Sphaerisporangium aureirubrum</name>
    <dbReference type="NCBI Taxonomy" id="1544736"/>
    <lineage>
        <taxon>Bacteria</taxon>
        <taxon>Bacillati</taxon>
        <taxon>Actinomycetota</taxon>
        <taxon>Actinomycetes</taxon>
        <taxon>Streptosporangiales</taxon>
        <taxon>Streptosporangiaceae</taxon>
        <taxon>Sphaerisporangium</taxon>
    </lineage>
</organism>
<keyword evidence="3" id="KW-1185">Reference proteome</keyword>
<dbReference type="InterPro" id="IPR017520">
    <property type="entry name" value="CHP03086"/>
</dbReference>
<reference evidence="3" key="1">
    <citation type="journal article" date="2019" name="Int. J. Syst. Evol. Microbiol.">
        <title>The Global Catalogue of Microorganisms (GCM) 10K type strain sequencing project: providing services to taxonomists for standard genome sequencing and annotation.</title>
        <authorList>
            <consortium name="The Broad Institute Genomics Platform"/>
            <consortium name="The Broad Institute Genome Sequencing Center for Infectious Disease"/>
            <person name="Wu L."/>
            <person name="Ma J."/>
        </authorList>
    </citation>
    <scope>NUCLEOTIDE SEQUENCE [LARGE SCALE GENOMIC DNA]</scope>
    <source>
        <strain evidence="3">JCM 30346</strain>
    </source>
</reference>
<evidence type="ECO:0000313" key="2">
    <source>
        <dbReference type="EMBL" id="MFC6084271.1"/>
    </source>
</evidence>
<dbReference type="InterPro" id="IPR017517">
    <property type="entry name" value="Maleyloyr_isom"/>
</dbReference>
<dbReference type="InterPro" id="IPR034660">
    <property type="entry name" value="DinB/YfiT-like"/>
</dbReference>
<feature type="domain" description="Mycothiol-dependent maleylpyruvate isomerase metal-binding" evidence="1">
    <location>
        <begin position="11"/>
        <end position="131"/>
    </location>
</feature>
<name>A0ABW1NLX0_9ACTN</name>
<dbReference type="EMBL" id="JBHSRF010000040">
    <property type="protein sequence ID" value="MFC6084271.1"/>
    <property type="molecule type" value="Genomic_DNA"/>
</dbReference>
<gene>
    <name evidence="2" type="ORF">ACFP1K_24145</name>
</gene>
<dbReference type="RefSeq" id="WP_380757147.1">
    <property type="nucleotide sequence ID" value="NZ_JBHSRF010000040.1"/>
</dbReference>
<dbReference type="NCBIfam" id="TIGR03083">
    <property type="entry name" value="maleylpyruvate isomerase family mycothiol-dependent enzyme"/>
    <property type="match status" value="1"/>
</dbReference>
<comment type="caution">
    <text evidence="2">The sequence shown here is derived from an EMBL/GenBank/DDBJ whole genome shotgun (WGS) entry which is preliminary data.</text>
</comment>